<keyword evidence="1" id="KW-1133">Transmembrane helix</keyword>
<dbReference type="SUPFAM" id="SSF54523">
    <property type="entry name" value="Pili subunits"/>
    <property type="match status" value="1"/>
</dbReference>
<dbReference type="NCBIfam" id="TIGR02532">
    <property type="entry name" value="IV_pilin_GFxxxE"/>
    <property type="match status" value="1"/>
</dbReference>
<sequence length="271" mass="29045">MICTIILQIDTFPVRGDYGKLIYPEKTQYKQIRGKNMNKIKKSVQSGFTLIELIAVMVILGILAAVIIPAIGSLTAGAYQSNAQTMYGAIKNSVSNQAVKAAMTGTRLKQYPVISSGTINNYLDLWIEDYDKEYWCQIQIDNHVTNANATDNAVAAAVFGYFPHGIPASVGNGGAAVDIDPPGDAANTSQEDVYYIVYAPITTLDGTDGGVQFDGFTLSLWHDDNQNFQYNGAISNGNGSVAQAAVGVAATLNSDAIVSPEFWHMSAKVAD</sequence>
<dbReference type="EMBL" id="UINC01002076">
    <property type="protein sequence ID" value="SUZ92643.1"/>
    <property type="molecule type" value="Genomic_DNA"/>
</dbReference>
<dbReference type="InterPro" id="IPR012902">
    <property type="entry name" value="N_methyl_site"/>
</dbReference>
<dbReference type="Pfam" id="PF07963">
    <property type="entry name" value="N_methyl"/>
    <property type="match status" value="1"/>
</dbReference>
<organism evidence="2">
    <name type="scientific">marine metagenome</name>
    <dbReference type="NCBI Taxonomy" id="408172"/>
    <lineage>
        <taxon>unclassified sequences</taxon>
        <taxon>metagenomes</taxon>
        <taxon>ecological metagenomes</taxon>
    </lineage>
</organism>
<keyword evidence="1" id="KW-0472">Membrane</keyword>
<dbReference type="AlphaFoldDB" id="A0A381RUQ0"/>
<proteinExistence type="predicted"/>
<reference evidence="2" key="1">
    <citation type="submission" date="2018-05" db="EMBL/GenBank/DDBJ databases">
        <authorList>
            <person name="Lanie J.A."/>
            <person name="Ng W.-L."/>
            <person name="Kazmierczak K.M."/>
            <person name="Andrzejewski T.M."/>
            <person name="Davidsen T.M."/>
            <person name="Wayne K.J."/>
            <person name="Tettelin H."/>
            <person name="Glass J.I."/>
            <person name="Rusch D."/>
            <person name="Podicherti R."/>
            <person name="Tsui H.-C.T."/>
            <person name="Winkler M.E."/>
        </authorList>
    </citation>
    <scope>NUCLEOTIDE SEQUENCE</scope>
</reference>
<name>A0A381RUQ0_9ZZZZ</name>
<dbReference type="InterPro" id="IPR045584">
    <property type="entry name" value="Pilin-like"/>
</dbReference>
<evidence type="ECO:0000313" key="2">
    <source>
        <dbReference type="EMBL" id="SUZ92643.1"/>
    </source>
</evidence>
<accession>A0A381RUQ0</accession>
<feature type="transmembrane region" description="Helical" evidence="1">
    <location>
        <begin position="47"/>
        <end position="71"/>
    </location>
</feature>
<dbReference type="PROSITE" id="PS00409">
    <property type="entry name" value="PROKAR_NTER_METHYL"/>
    <property type="match status" value="1"/>
</dbReference>
<evidence type="ECO:0008006" key="3">
    <source>
        <dbReference type="Google" id="ProtNLM"/>
    </source>
</evidence>
<keyword evidence="1" id="KW-0812">Transmembrane</keyword>
<protein>
    <recommendedName>
        <fullName evidence="3">Prepilin-type N-terminal cleavage/methylation domain-containing protein</fullName>
    </recommendedName>
</protein>
<gene>
    <name evidence="2" type="ORF">METZ01_LOCUS45497</name>
</gene>
<evidence type="ECO:0000256" key="1">
    <source>
        <dbReference type="SAM" id="Phobius"/>
    </source>
</evidence>
<dbReference type="Gene3D" id="3.30.700.10">
    <property type="entry name" value="Glycoprotein, Type 4 Pilin"/>
    <property type="match status" value="1"/>
</dbReference>